<comment type="caution">
    <text evidence="1">The sequence shown here is derived from an EMBL/GenBank/DDBJ whole genome shotgun (WGS) entry which is preliminary data.</text>
</comment>
<dbReference type="VEuPathDB" id="FungiDB:VP01_1262g4"/>
<dbReference type="EMBL" id="LAVV01002921">
    <property type="protein sequence ID" value="KNZ62502.1"/>
    <property type="molecule type" value="Genomic_DNA"/>
</dbReference>
<evidence type="ECO:0000313" key="1">
    <source>
        <dbReference type="EMBL" id="KNZ62502.1"/>
    </source>
</evidence>
<feature type="non-terminal residue" evidence="1">
    <location>
        <position position="49"/>
    </location>
</feature>
<accession>A0A0L6VPG0</accession>
<evidence type="ECO:0000313" key="2">
    <source>
        <dbReference type="Proteomes" id="UP000037035"/>
    </source>
</evidence>
<keyword evidence="2" id="KW-1185">Reference proteome</keyword>
<dbReference type="Proteomes" id="UP000037035">
    <property type="component" value="Unassembled WGS sequence"/>
</dbReference>
<name>A0A0L6VPG0_9BASI</name>
<dbReference type="OrthoDB" id="2506816at2759"/>
<proteinExistence type="predicted"/>
<sequence length="49" mass="5147">MQALASAPLGVEAKTFEYSISQPLDDMTSVPTFGEVTTIIQSALSKASN</sequence>
<reference evidence="1 2" key="1">
    <citation type="submission" date="2015-08" db="EMBL/GenBank/DDBJ databases">
        <title>Next Generation Sequencing and Analysis of the Genome of Puccinia sorghi L Schw, the Causal Agent of Maize Common Rust.</title>
        <authorList>
            <person name="Rochi L."/>
            <person name="Burguener G."/>
            <person name="Darino M."/>
            <person name="Turjanski A."/>
            <person name="Kreff E."/>
            <person name="Dieguez M.J."/>
            <person name="Sacco F."/>
        </authorList>
    </citation>
    <scope>NUCLEOTIDE SEQUENCE [LARGE SCALE GENOMIC DNA]</scope>
    <source>
        <strain evidence="1 2">RO10H11247</strain>
    </source>
</reference>
<protein>
    <submittedName>
        <fullName evidence="1">Uncharacterized protein</fullName>
    </submittedName>
</protein>
<gene>
    <name evidence="1" type="ORF">VP01_1262g4</name>
</gene>
<organism evidence="1 2">
    <name type="scientific">Puccinia sorghi</name>
    <dbReference type="NCBI Taxonomy" id="27349"/>
    <lineage>
        <taxon>Eukaryota</taxon>
        <taxon>Fungi</taxon>
        <taxon>Dikarya</taxon>
        <taxon>Basidiomycota</taxon>
        <taxon>Pucciniomycotina</taxon>
        <taxon>Pucciniomycetes</taxon>
        <taxon>Pucciniales</taxon>
        <taxon>Pucciniaceae</taxon>
        <taxon>Puccinia</taxon>
    </lineage>
</organism>
<dbReference type="AlphaFoldDB" id="A0A0L6VPG0"/>